<evidence type="ECO:0000313" key="2">
    <source>
        <dbReference type="Proteomes" id="UP000663823"/>
    </source>
</evidence>
<dbReference type="EMBL" id="CAJOAX010000889">
    <property type="protein sequence ID" value="CAF3663193.1"/>
    <property type="molecule type" value="Genomic_DNA"/>
</dbReference>
<dbReference type="Proteomes" id="UP000663823">
    <property type="component" value="Unassembled WGS sequence"/>
</dbReference>
<organism evidence="1 2">
    <name type="scientific">Rotaria sordida</name>
    <dbReference type="NCBI Taxonomy" id="392033"/>
    <lineage>
        <taxon>Eukaryota</taxon>
        <taxon>Metazoa</taxon>
        <taxon>Spiralia</taxon>
        <taxon>Gnathifera</taxon>
        <taxon>Rotifera</taxon>
        <taxon>Eurotatoria</taxon>
        <taxon>Bdelloidea</taxon>
        <taxon>Philodinida</taxon>
        <taxon>Philodinidae</taxon>
        <taxon>Rotaria</taxon>
    </lineage>
</organism>
<reference evidence="1" key="1">
    <citation type="submission" date="2021-02" db="EMBL/GenBank/DDBJ databases">
        <authorList>
            <person name="Nowell W R."/>
        </authorList>
    </citation>
    <scope>NUCLEOTIDE SEQUENCE</scope>
</reference>
<proteinExistence type="predicted"/>
<dbReference type="AlphaFoldDB" id="A0A818RU02"/>
<gene>
    <name evidence="1" type="ORF">OTI717_LOCUS10064</name>
</gene>
<comment type="caution">
    <text evidence="1">The sequence shown here is derived from an EMBL/GenBank/DDBJ whole genome shotgun (WGS) entry which is preliminary data.</text>
</comment>
<protein>
    <submittedName>
        <fullName evidence="1">Uncharacterized protein</fullName>
    </submittedName>
</protein>
<evidence type="ECO:0000313" key="1">
    <source>
        <dbReference type="EMBL" id="CAF3663193.1"/>
    </source>
</evidence>
<accession>A0A818RU02</accession>
<sequence length="77" mass="9084">MLPVFSAKLCMNGFISPLEANHSLFHYATKMRRVQIDNQSINSVGLEEQHWNYRRLLVSLGVYLSQRQHIVSFRHRI</sequence>
<name>A0A818RU02_9BILA</name>